<feature type="region of interest" description="Disordered" evidence="1">
    <location>
        <begin position="45"/>
        <end position="107"/>
    </location>
</feature>
<comment type="caution">
    <text evidence="2">The sequence shown here is derived from an EMBL/GenBank/DDBJ whole genome shotgun (WGS) entry which is preliminary data.</text>
</comment>
<dbReference type="AlphaFoldDB" id="A0A9N7UIL3"/>
<name>A0A9N7UIL3_PLEPL</name>
<sequence length="107" mass="12124">MMMFFFCEFIFNSTMEEKLTHQWTPSPAGMEVVFCQRVALPAPVRRAGTDPRLQRSGPPPSARRMVKDREVRNRPRDTLQPHEGVKRERAIGASAWSSAGCSGMRSD</sequence>
<evidence type="ECO:0000313" key="2">
    <source>
        <dbReference type="EMBL" id="CAB1432803.1"/>
    </source>
</evidence>
<proteinExistence type="predicted"/>
<evidence type="ECO:0000256" key="1">
    <source>
        <dbReference type="SAM" id="MobiDB-lite"/>
    </source>
</evidence>
<dbReference type="Proteomes" id="UP001153269">
    <property type="component" value="Unassembled WGS sequence"/>
</dbReference>
<dbReference type="EMBL" id="CADEAL010001480">
    <property type="protein sequence ID" value="CAB1432803.1"/>
    <property type="molecule type" value="Genomic_DNA"/>
</dbReference>
<gene>
    <name evidence="2" type="ORF">PLEPLA_LOCUS20890</name>
</gene>
<organism evidence="2 3">
    <name type="scientific">Pleuronectes platessa</name>
    <name type="common">European plaice</name>
    <dbReference type="NCBI Taxonomy" id="8262"/>
    <lineage>
        <taxon>Eukaryota</taxon>
        <taxon>Metazoa</taxon>
        <taxon>Chordata</taxon>
        <taxon>Craniata</taxon>
        <taxon>Vertebrata</taxon>
        <taxon>Euteleostomi</taxon>
        <taxon>Actinopterygii</taxon>
        <taxon>Neopterygii</taxon>
        <taxon>Teleostei</taxon>
        <taxon>Neoteleostei</taxon>
        <taxon>Acanthomorphata</taxon>
        <taxon>Carangaria</taxon>
        <taxon>Pleuronectiformes</taxon>
        <taxon>Pleuronectoidei</taxon>
        <taxon>Pleuronectidae</taxon>
        <taxon>Pleuronectes</taxon>
    </lineage>
</organism>
<feature type="compositionally biased region" description="Basic and acidic residues" evidence="1">
    <location>
        <begin position="65"/>
        <end position="90"/>
    </location>
</feature>
<evidence type="ECO:0000313" key="3">
    <source>
        <dbReference type="Proteomes" id="UP001153269"/>
    </source>
</evidence>
<reference evidence="2" key="1">
    <citation type="submission" date="2020-03" db="EMBL/GenBank/DDBJ databases">
        <authorList>
            <person name="Weist P."/>
        </authorList>
    </citation>
    <scope>NUCLEOTIDE SEQUENCE</scope>
</reference>
<feature type="compositionally biased region" description="Low complexity" evidence="1">
    <location>
        <begin position="91"/>
        <end position="107"/>
    </location>
</feature>
<protein>
    <submittedName>
        <fullName evidence="2">Uncharacterized protein</fullName>
    </submittedName>
</protein>
<keyword evidence="3" id="KW-1185">Reference proteome</keyword>
<accession>A0A9N7UIL3</accession>